<protein>
    <submittedName>
        <fullName evidence="1">Uncharacterized protein</fullName>
    </submittedName>
</protein>
<sequence length="108" mass="11709">RGLTVQLCDAKELTAQSTPLLPLSKPSDTTVLHSADPAIAVRIVPLAQGSELAKPMLEGTEVRHKKTSQLNSQSGQSLNCLCMSDLMYRQEFAIVHLTPPRIEVEGIS</sequence>
<gene>
    <name evidence="1" type="ORF">chiPu_0019688</name>
</gene>
<dbReference type="EMBL" id="BEZZ01002120">
    <property type="protein sequence ID" value="GCC21221.1"/>
    <property type="molecule type" value="Genomic_DNA"/>
</dbReference>
<proteinExistence type="predicted"/>
<name>A0A401RSX9_CHIPU</name>
<dbReference type="AlphaFoldDB" id="A0A401RSX9"/>
<keyword evidence="2" id="KW-1185">Reference proteome</keyword>
<reference evidence="1 2" key="1">
    <citation type="journal article" date="2018" name="Nat. Ecol. Evol.">
        <title>Shark genomes provide insights into elasmobranch evolution and the origin of vertebrates.</title>
        <authorList>
            <person name="Hara Y"/>
            <person name="Yamaguchi K"/>
            <person name="Onimaru K"/>
            <person name="Kadota M"/>
            <person name="Koyanagi M"/>
            <person name="Keeley SD"/>
            <person name="Tatsumi K"/>
            <person name="Tanaka K"/>
            <person name="Motone F"/>
            <person name="Kageyama Y"/>
            <person name="Nozu R"/>
            <person name="Adachi N"/>
            <person name="Nishimura O"/>
            <person name="Nakagawa R"/>
            <person name="Tanegashima C"/>
            <person name="Kiyatake I"/>
            <person name="Matsumoto R"/>
            <person name="Murakumo K"/>
            <person name="Nishida K"/>
            <person name="Terakita A"/>
            <person name="Kuratani S"/>
            <person name="Sato K"/>
            <person name="Hyodo S Kuraku.S."/>
        </authorList>
    </citation>
    <scope>NUCLEOTIDE SEQUENCE [LARGE SCALE GENOMIC DNA]</scope>
</reference>
<feature type="non-terminal residue" evidence="1">
    <location>
        <position position="1"/>
    </location>
</feature>
<dbReference type="Proteomes" id="UP000287033">
    <property type="component" value="Unassembled WGS sequence"/>
</dbReference>
<evidence type="ECO:0000313" key="1">
    <source>
        <dbReference type="EMBL" id="GCC21221.1"/>
    </source>
</evidence>
<organism evidence="1 2">
    <name type="scientific">Chiloscyllium punctatum</name>
    <name type="common">Brownbanded bambooshark</name>
    <name type="synonym">Hemiscyllium punctatum</name>
    <dbReference type="NCBI Taxonomy" id="137246"/>
    <lineage>
        <taxon>Eukaryota</taxon>
        <taxon>Metazoa</taxon>
        <taxon>Chordata</taxon>
        <taxon>Craniata</taxon>
        <taxon>Vertebrata</taxon>
        <taxon>Chondrichthyes</taxon>
        <taxon>Elasmobranchii</taxon>
        <taxon>Galeomorphii</taxon>
        <taxon>Galeoidea</taxon>
        <taxon>Orectolobiformes</taxon>
        <taxon>Hemiscylliidae</taxon>
        <taxon>Chiloscyllium</taxon>
    </lineage>
</organism>
<evidence type="ECO:0000313" key="2">
    <source>
        <dbReference type="Proteomes" id="UP000287033"/>
    </source>
</evidence>
<comment type="caution">
    <text evidence="1">The sequence shown here is derived from an EMBL/GenBank/DDBJ whole genome shotgun (WGS) entry which is preliminary data.</text>
</comment>
<accession>A0A401RSX9</accession>